<comment type="caution">
    <text evidence="13">The sequence shown here is derived from an EMBL/GenBank/DDBJ whole genome shotgun (WGS) entry which is preliminary data.</text>
</comment>
<dbReference type="CDD" id="cd03132">
    <property type="entry name" value="GATase1_catalase"/>
    <property type="match status" value="1"/>
</dbReference>
<reference evidence="13 14" key="1">
    <citation type="submission" date="2021-01" db="EMBL/GenBank/DDBJ databases">
        <title>Whole genome shotgun sequence of Catellatospora coxensis NBRC 107359.</title>
        <authorList>
            <person name="Komaki H."/>
            <person name="Tamura T."/>
        </authorList>
    </citation>
    <scope>NUCLEOTIDE SEQUENCE [LARGE SCALE GENOMIC DNA]</scope>
    <source>
        <strain evidence="13 14">NBRC 107359</strain>
    </source>
</reference>
<evidence type="ECO:0000256" key="11">
    <source>
        <dbReference type="SAM" id="MobiDB-lite"/>
    </source>
</evidence>
<keyword evidence="8 10" id="KW-0408">Iron</keyword>
<dbReference type="EMBL" id="BONI01000011">
    <property type="protein sequence ID" value="GIG05054.1"/>
    <property type="molecule type" value="Genomic_DNA"/>
</dbReference>
<keyword evidence="5 10" id="KW-0349">Heme</keyword>
<keyword evidence="4 10" id="KW-0575">Peroxidase</keyword>
<dbReference type="PANTHER" id="PTHR42821">
    <property type="entry name" value="CATALASE"/>
    <property type="match status" value="1"/>
</dbReference>
<feature type="compositionally biased region" description="Low complexity" evidence="11">
    <location>
        <begin position="110"/>
        <end position="121"/>
    </location>
</feature>
<dbReference type="InterPro" id="IPR029062">
    <property type="entry name" value="Class_I_gatase-like"/>
</dbReference>
<keyword evidence="9 10" id="KW-0376">Hydrogen peroxide</keyword>
<dbReference type="GO" id="GO:0042744">
    <property type="term" value="P:hydrogen peroxide catabolic process"/>
    <property type="evidence" value="ECO:0007669"/>
    <property type="project" value="UniProtKB-KW"/>
</dbReference>
<dbReference type="PROSITE" id="PS00437">
    <property type="entry name" value="CATALASE_1"/>
    <property type="match status" value="1"/>
</dbReference>
<dbReference type="InterPro" id="IPR011614">
    <property type="entry name" value="Catalase_core"/>
</dbReference>
<dbReference type="Pfam" id="PF00199">
    <property type="entry name" value="Catalase"/>
    <property type="match status" value="1"/>
</dbReference>
<feature type="region of interest" description="Disordered" evidence="11">
    <location>
        <begin position="1"/>
        <end position="121"/>
    </location>
</feature>
<evidence type="ECO:0000256" key="3">
    <source>
        <dbReference type="ARBA" id="ARBA00012314"/>
    </source>
</evidence>
<evidence type="ECO:0000256" key="6">
    <source>
        <dbReference type="ARBA" id="ARBA00022723"/>
    </source>
</evidence>
<comment type="similarity">
    <text evidence="2">Belongs to the catalase family. HPII subfamily.</text>
</comment>
<dbReference type="EC" id="1.11.1.6" evidence="3 10"/>
<dbReference type="PROSITE" id="PS00438">
    <property type="entry name" value="CATALASE_2"/>
    <property type="match status" value="1"/>
</dbReference>
<dbReference type="InterPro" id="IPR020835">
    <property type="entry name" value="Catalase_sf"/>
</dbReference>
<dbReference type="AlphaFoldDB" id="A0A8J3KTY2"/>
<evidence type="ECO:0000256" key="8">
    <source>
        <dbReference type="ARBA" id="ARBA00023004"/>
    </source>
</evidence>
<organism evidence="13 14">
    <name type="scientific">Catellatospora coxensis</name>
    <dbReference type="NCBI Taxonomy" id="310354"/>
    <lineage>
        <taxon>Bacteria</taxon>
        <taxon>Bacillati</taxon>
        <taxon>Actinomycetota</taxon>
        <taxon>Actinomycetes</taxon>
        <taxon>Micromonosporales</taxon>
        <taxon>Micromonosporaceae</taxon>
        <taxon>Catellatospora</taxon>
    </lineage>
</organism>
<evidence type="ECO:0000256" key="9">
    <source>
        <dbReference type="ARBA" id="ARBA00023324"/>
    </source>
</evidence>
<evidence type="ECO:0000259" key="12">
    <source>
        <dbReference type="SMART" id="SM01060"/>
    </source>
</evidence>
<keyword evidence="14" id="KW-1185">Reference proteome</keyword>
<gene>
    <name evidence="13" type="ORF">Cco03nite_17540</name>
</gene>
<dbReference type="PRINTS" id="PR00067">
    <property type="entry name" value="CATALASE"/>
</dbReference>
<protein>
    <recommendedName>
        <fullName evidence="3 10">Catalase</fullName>
        <ecNumber evidence="3 10">1.11.1.6</ecNumber>
    </recommendedName>
</protein>
<dbReference type="RefSeq" id="WP_275412017.1">
    <property type="nucleotide sequence ID" value="NZ_BAAALC010000016.1"/>
</dbReference>
<dbReference type="InterPro" id="IPR002226">
    <property type="entry name" value="Catalase_haem_BS"/>
</dbReference>
<name>A0A8J3KTY2_9ACTN</name>
<dbReference type="PANTHER" id="PTHR42821:SF1">
    <property type="entry name" value="CATALASE-B"/>
    <property type="match status" value="1"/>
</dbReference>
<dbReference type="InterPro" id="IPR024708">
    <property type="entry name" value="Catalase_AS"/>
</dbReference>
<dbReference type="SMART" id="SM01060">
    <property type="entry name" value="Catalase"/>
    <property type="match status" value="1"/>
</dbReference>
<sequence>MSEQATRAAKKAAKTPAAKAAKTAASPVDAAAKGRAGKAATSTSKAPAAKSAPARRPAAQAGAKQVAAAKAAPPAKATRAKASTAKPAKKAGSRSATAAVLEAKSRADRAAAAPPAPGGDAKALQLDAHRMVKLDTELTTDQGIGVEDTDNTLRAGPRGPSLLEDFHFREKIMRFDHERIPERVVHARGSGAHGYFQPYDTALAEYTAARFLTDPGTRTPVFVRFSTVQGSRGSTDTPRDVRGFAVKFYTDQGNFDLVGNNMPVFFIQDGIKFPDVVHAVKPEPHHEMPQAASAHDTFWDFVTLQPETMHHVIWLMSDRAIPRSFRTMQGFGVHTFRLVAADGTRTFVKFHWTPVAGVHSLVWDEAQKISGKDPDFNRRDLWESIEAGLYPEYELGVQIIAESDEFAFDDIDLLDSTKLVPEEVVPVVPVGRMVLDRNPDNFFAETEQVAFCVQNIVPGIDFTDDPLLQARLFSYLDTQLTRLGGPNFAQIPINRPLAPVRNHQQDGFHQDDIPVGQANYHPNSLGGGCPVVPGAGGGAFVHTPEHVDGIKERKRSETFSDHYRQATLFWNSMAAWEKEHIVAAYRFELGKVAHRHIRERMVEHLNNIDHQLAVAVAAGIGVPAPKPGRPNHGRMSPALSQASMPGSTGVVGRKVAVLVADGVEGASVESIQAALAEDGAVVELLGLVDGAVTTAAGDALPVTRAMNTVASVLYDAVVVADGEAAVEQLVNDGYAVHFVAEAYKHAKPLAVLGVGDRLVQAARLPVFEASDRITAPASKPSAGALDGVVFLAAGADADDTFLTELTTAIAAHRHYDRPVDGIAA</sequence>
<dbReference type="InterPro" id="IPR018028">
    <property type="entry name" value="Catalase"/>
</dbReference>
<dbReference type="GO" id="GO:0004096">
    <property type="term" value="F:catalase activity"/>
    <property type="evidence" value="ECO:0007669"/>
    <property type="project" value="UniProtKB-EC"/>
</dbReference>
<feature type="domain" description="Catalase core" evidence="12">
    <location>
        <begin position="139"/>
        <end position="529"/>
    </location>
</feature>
<evidence type="ECO:0000256" key="5">
    <source>
        <dbReference type="ARBA" id="ARBA00022617"/>
    </source>
</evidence>
<evidence type="ECO:0000256" key="7">
    <source>
        <dbReference type="ARBA" id="ARBA00023002"/>
    </source>
</evidence>
<dbReference type="Gene3D" id="2.40.180.10">
    <property type="entry name" value="Catalase core domain"/>
    <property type="match status" value="1"/>
</dbReference>
<evidence type="ECO:0000313" key="14">
    <source>
        <dbReference type="Proteomes" id="UP000630887"/>
    </source>
</evidence>
<evidence type="ECO:0000256" key="10">
    <source>
        <dbReference type="RuleBase" id="RU000498"/>
    </source>
</evidence>
<feature type="compositionally biased region" description="Low complexity" evidence="11">
    <location>
        <begin position="14"/>
        <end position="86"/>
    </location>
</feature>
<dbReference type="Proteomes" id="UP000630887">
    <property type="component" value="Unassembled WGS sequence"/>
</dbReference>
<evidence type="ECO:0000256" key="1">
    <source>
        <dbReference type="ARBA" id="ARBA00001971"/>
    </source>
</evidence>
<dbReference type="GO" id="GO:0020037">
    <property type="term" value="F:heme binding"/>
    <property type="evidence" value="ECO:0007669"/>
    <property type="project" value="InterPro"/>
</dbReference>
<dbReference type="InterPro" id="IPR010582">
    <property type="entry name" value="Catalase_immune_responsive"/>
</dbReference>
<dbReference type="PROSITE" id="PS51402">
    <property type="entry name" value="CATALASE_3"/>
    <property type="match status" value="1"/>
</dbReference>
<proteinExistence type="inferred from homology"/>
<dbReference type="SUPFAM" id="SSF52317">
    <property type="entry name" value="Class I glutamine amidotransferase-like"/>
    <property type="match status" value="1"/>
</dbReference>
<evidence type="ECO:0000256" key="4">
    <source>
        <dbReference type="ARBA" id="ARBA00022559"/>
    </source>
</evidence>
<comment type="cofactor">
    <cofactor evidence="1">
        <name>heme</name>
        <dbReference type="ChEBI" id="CHEBI:30413"/>
    </cofactor>
</comment>
<accession>A0A8J3KTY2</accession>
<dbReference type="Gene3D" id="3.40.50.880">
    <property type="match status" value="1"/>
</dbReference>
<dbReference type="InterPro" id="IPR041399">
    <property type="entry name" value="Catalase_large_C"/>
</dbReference>
<evidence type="ECO:0000256" key="2">
    <source>
        <dbReference type="ARBA" id="ARBA00010660"/>
    </source>
</evidence>
<dbReference type="GO" id="GO:0046872">
    <property type="term" value="F:metal ion binding"/>
    <property type="evidence" value="ECO:0007669"/>
    <property type="project" value="UniProtKB-KW"/>
</dbReference>
<evidence type="ECO:0000313" key="13">
    <source>
        <dbReference type="EMBL" id="GIG05054.1"/>
    </source>
</evidence>
<dbReference type="Gene3D" id="1.20.1370.20">
    <property type="match status" value="1"/>
</dbReference>
<dbReference type="InterPro" id="IPR024712">
    <property type="entry name" value="Catalase_clade2"/>
</dbReference>
<dbReference type="SUPFAM" id="SSF56634">
    <property type="entry name" value="Heme-dependent catalase-like"/>
    <property type="match status" value="1"/>
</dbReference>
<comment type="catalytic activity">
    <reaction evidence="10">
        <text>2 H2O2 = O2 + 2 H2O</text>
        <dbReference type="Rhea" id="RHEA:20309"/>
        <dbReference type="ChEBI" id="CHEBI:15377"/>
        <dbReference type="ChEBI" id="CHEBI:15379"/>
        <dbReference type="ChEBI" id="CHEBI:16240"/>
        <dbReference type="EC" id="1.11.1.6"/>
    </reaction>
</comment>
<keyword evidence="7 10" id="KW-0560">Oxidoreductase</keyword>
<keyword evidence="6 10" id="KW-0479">Metal-binding</keyword>
<dbReference type="FunFam" id="2.40.180.10:FF:000003">
    <property type="entry name" value="Catalase"/>
    <property type="match status" value="1"/>
</dbReference>
<dbReference type="InterPro" id="IPR043156">
    <property type="entry name" value="Catalase_clade2_helical"/>
</dbReference>
<dbReference type="FunFam" id="1.20.1370.20:FF:000001">
    <property type="entry name" value="Catalase HPII"/>
    <property type="match status" value="1"/>
</dbReference>
<dbReference type="Pfam" id="PF06628">
    <property type="entry name" value="Catalase-rel"/>
    <property type="match status" value="1"/>
</dbReference>
<dbReference type="GO" id="GO:0006979">
    <property type="term" value="P:response to oxidative stress"/>
    <property type="evidence" value="ECO:0007669"/>
    <property type="project" value="InterPro"/>
</dbReference>
<dbReference type="GO" id="GO:0005829">
    <property type="term" value="C:cytosol"/>
    <property type="evidence" value="ECO:0007669"/>
    <property type="project" value="TreeGrafter"/>
</dbReference>
<dbReference type="Pfam" id="PF18011">
    <property type="entry name" value="Catalase_C"/>
    <property type="match status" value="1"/>
</dbReference>